<sequence>MTEREPTTLLLATKWRIPPTRETLVVRTRLLDALDAAVQNAITLVSAPAGYGKTTLLAHWARERRQPVAWFTIDETDNEPVRFWAYVVQALRTHWPAVAQVAHWLEAPQPFDEHAFVMNVLNVLLDLGEPVILVLDDYHLIHHAGIHRALTFWLEHQPPNVHVVFATRSDPPLPLARWRVRNRISELRAADLRFTIEEAGAFLNEIMGLHLADDVVATLEARTDGWAAALHLAALSLQETGDVQRLLNSFEGDHHYIVDYLAQEVLVQQPETVRTFLLFTAPLDTFNADLCNAVLQREDSRALLDELEQRNLFIEPLDARREWYRYHPLMQTFLRAMLKREHPEGVRLVHRRAAHRYAARDMVREAVHHALAAEEWPLAVSLLQHAGPVMLLKGEWHTVRTWLERLPDAWRRREPHMAMLFAWTMLDPTHRHLLDEQIALAEQVLSQAEGLPPDERRLLEGQLEALHAYAALTDGKPDLAVEHAEAALDLLPHDETLLRGLLSLMLTYAYRLQGENDAANEALARIERLSQRAEGTPIRLMRAALHLMQGHLRLAAEQFRFLLNQEESPFYRSVAAFGLVQLLYQWNRLDEAEALIQQTLAMVGDEMPVLVMGLHAMSAFIWQARGRAEEASQQMEIVRQHVARLPLLSAQRDLQALDALLALRQGRLEEARAWAARQPNGRQSEHLPAMHELTMLVLVRVYLADRQPDKALEMLERAMPFSPGLAGRHRIELRLLRAMALYQKGTLTAALDVLEEALRLAAPEAYVRLFLDEGELMRQMLLAFRRHKPDSDAWAFAADLLDMMQGEHMPASAMVLEEPLTEREIEVVRLLAAGLTAPQIAEQLTVAPSTVRTHIKSIYRKLNVHNKVEAVEAARQLGLT</sequence>
<keyword evidence="3" id="KW-0804">Transcription</keyword>
<dbReference type="GO" id="GO:0006355">
    <property type="term" value="P:regulation of DNA-templated transcription"/>
    <property type="evidence" value="ECO:0007669"/>
    <property type="project" value="InterPro"/>
</dbReference>
<dbReference type="Pfam" id="PF00196">
    <property type="entry name" value="GerE"/>
    <property type="match status" value="1"/>
</dbReference>
<dbReference type="InterPro" id="IPR016032">
    <property type="entry name" value="Sig_transdc_resp-reg_C-effctor"/>
</dbReference>
<reference evidence="7" key="3">
    <citation type="submission" date="2015-08" db="EMBL/GenBank/DDBJ databases">
        <title>Draft Genome Sequence of a Heterotrophic Facultative Anaerobic Bacterium Ardenticatena maritima Strain 110S.</title>
        <authorList>
            <person name="Kawaichi S."/>
            <person name="Yoshida T."/>
            <person name="Sako Y."/>
            <person name="Nakamura R."/>
        </authorList>
    </citation>
    <scope>NUCLEOTIDE SEQUENCE [LARGE SCALE GENOMIC DNA]</scope>
    <source>
        <strain evidence="7">110S</strain>
    </source>
</reference>
<evidence type="ECO:0000313" key="5">
    <source>
        <dbReference type="EMBL" id="GAP62891.1"/>
    </source>
</evidence>
<dbReference type="Gene3D" id="1.25.40.10">
    <property type="entry name" value="Tetratricopeptide repeat domain"/>
    <property type="match status" value="1"/>
</dbReference>
<dbReference type="Gene3D" id="3.40.50.300">
    <property type="entry name" value="P-loop containing nucleotide triphosphate hydrolases"/>
    <property type="match status" value="1"/>
</dbReference>
<dbReference type="InterPro" id="IPR000792">
    <property type="entry name" value="Tscrpt_reg_LuxR_C"/>
</dbReference>
<reference evidence="6 8" key="2">
    <citation type="submission" date="2015-07" db="EMBL/GenBank/DDBJ databases">
        <title>Whole genome sequence of Ardenticatena maritima DSM 23922.</title>
        <authorList>
            <person name="Hemp J."/>
            <person name="Ward L.M."/>
            <person name="Pace L.A."/>
            <person name="Fischer W.W."/>
        </authorList>
    </citation>
    <scope>NUCLEOTIDE SEQUENCE [LARGE SCALE GENOMIC DNA]</scope>
    <source>
        <strain evidence="6 8">110S</strain>
    </source>
</reference>
<dbReference type="InterPro" id="IPR036388">
    <property type="entry name" value="WH-like_DNA-bd_sf"/>
</dbReference>
<evidence type="ECO:0000313" key="7">
    <source>
        <dbReference type="Proteomes" id="UP000037784"/>
    </source>
</evidence>
<dbReference type="InterPro" id="IPR059106">
    <property type="entry name" value="WHD_MalT"/>
</dbReference>
<dbReference type="RefSeq" id="WP_054492776.1">
    <property type="nucleotide sequence ID" value="NZ_BBZA01000089.1"/>
</dbReference>
<dbReference type="InterPro" id="IPR041617">
    <property type="entry name" value="TPR_MalT"/>
</dbReference>
<dbReference type="OrthoDB" id="1137593at2"/>
<dbReference type="EMBL" id="LGKN01000003">
    <property type="protein sequence ID" value="KPL89205.1"/>
    <property type="molecule type" value="Genomic_DNA"/>
</dbReference>
<reference evidence="5 7" key="1">
    <citation type="journal article" date="2015" name="Genome Announc.">
        <title>Draft Genome Sequence of a Heterotrophic Facultative Anaerobic Thermophilic Bacterium, Ardenticatena maritima Strain 110ST.</title>
        <authorList>
            <person name="Kawaichi S."/>
            <person name="Yoshida T."/>
            <person name="Sako Y."/>
            <person name="Nakamura R."/>
        </authorList>
    </citation>
    <scope>NUCLEOTIDE SEQUENCE [LARGE SCALE GENOMIC DNA]</scope>
    <source>
        <strain evidence="5 7">110S</strain>
    </source>
</reference>
<feature type="domain" description="HTH luxR-type" evidence="4">
    <location>
        <begin position="813"/>
        <end position="878"/>
    </location>
</feature>
<accession>A0A0M8K8B8</accession>
<dbReference type="STRING" id="872965.SE16_01500"/>
<evidence type="ECO:0000313" key="8">
    <source>
        <dbReference type="Proteomes" id="UP000050502"/>
    </source>
</evidence>
<evidence type="ECO:0000256" key="1">
    <source>
        <dbReference type="ARBA" id="ARBA00023015"/>
    </source>
</evidence>
<dbReference type="Pfam" id="PF25873">
    <property type="entry name" value="WHD_MalT"/>
    <property type="match status" value="1"/>
</dbReference>
<dbReference type="PROSITE" id="PS00622">
    <property type="entry name" value="HTH_LUXR_1"/>
    <property type="match status" value="1"/>
</dbReference>
<dbReference type="Pfam" id="PF17874">
    <property type="entry name" value="TPR_MalT"/>
    <property type="match status" value="1"/>
</dbReference>
<protein>
    <submittedName>
        <fullName evidence="5">LuxR family transcriptional regulator, maltose regulon positive regulatory protein</fullName>
    </submittedName>
</protein>
<dbReference type="EMBL" id="BBZA01000089">
    <property type="protein sequence ID" value="GAP62891.1"/>
    <property type="molecule type" value="Genomic_DNA"/>
</dbReference>
<dbReference type="SMART" id="SM00421">
    <property type="entry name" value="HTH_LUXR"/>
    <property type="match status" value="1"/>
</dbReference>
<comment type="caution">
    <text evidence="5">The sequence shown here is derived from an EMBL/GenBank/DDBJ whole genome shotgun (WGS) entry which is preliminary data.</text>
</comment>
<dbReference type="GO" id="GO:0003677">
    <property type="term" value="F:DNA binding"/>
    <property type="evidence" value="ECO:0007669"/>
    <property type="project" value="UniProtKB-KW"/>
</dbReference>
<dbReference type="PANTHER" id="PTHR44688">
    <property type="entry name" value="DNA-BINDING TRANSCRIPTIONAL ACTIVATOR DEVR_DOSR"/>
    <property type="match status" value="1"/>
</dbReference>
<dbReference type="InterPro" id="IPR011990">
    <property type="entry name" value="TPR-like_helical_dom_sf"/>
</dbReference>
<dbReference type="AlphaFoldDB" id="A0A0M8K8B8"/>
<evidence type="ECO:0000259" key="4">
    <source>
        <dbReference type="PROSITE" id="PS50043"/>
    </source>
</evidence>
<keyword evidence="1" id="KW-0805">Transcription regulation</keyword>
<dbReference type="Proteomes" id="UP000037784">
    <property type="component" value="Unassembled WGS sequence"/>
</dbReference>
<evidence type="ECO:0000256" key="3">
    <source>
        <dbReference type="ARBA" id="ARBA00023163"/>
    </source>
</evidence>
<dbReference type="InParanoid" id="A0A0M8K8B8"/>
<dbReference type="PATRIC" id="fig|872965.6.peg.245"/>
<dbReference type="PANTHER" id="PTHR44688:SF16">
    <property type="entry name" value="DNA-BINDING TRANSCRIPTIONAL ACTIVATOR DEVR_DOSR"/>
    <property type="match status" value="1"/>
</dbReference>
<dbReference type="InterPro" id="IPR027417">
    <property type="entry name" value="P-loop_NTPase"/>
</dbReference>
<dbReference type="SUPFAM" id="SSF48452">
    <property type="entry name" value="TPR-like"/>
    <property type="match status" value="1"/>
</dbReference>
<keyword evidence="2" id="KW-0238">DNA-binding</keyword>
<dbReference type="Gene3D" id="1.10.10.10">
    <property type="entry name" value="Winged helix-like DNA-binding domain superfamily/Winged helix DNA-binding domain"/>
    <property type="match status" value="1"/>
</dbReference>
<evidence type="ECO:0000256" key="2">
    <source>
        <dbReference type="ARBA" id="ARBA00023125"/>
    </source>
</evidence>
<dbReference type="SUPFAM" id="SSF46894">
    <property type="entry name" value="C-terminal effector domain of the bipartite response regulators"/>
    <property type="match status" value="1"/>
</dbReference>
<dbReference type="PRINTS" id="PR00038">
    <property type="entry name" value="HTHLUXR"/>
</dbReference>
<dbReference type="PROSITE" id="PS50043">
    <property type="entry name" value="HTH_LUXR_2"/>
    <property type="match status" value="1"/>
</dbReference>
<name>A0A0M8K8B8_9CHLR</name>
<organism evidence="5 7">
    <name type="scientific">Ardenticatena maritima</name>
    <dbReference type="NCBI Taxonomy" id="872965"/>
    <lineage>
        <taxon>Bacteria</taxon>
        <taxon>Bacillati</taxon>
        <taxon>Chloroflexota</taxon>
        <taxon>Ardenticatenia</taxon>
        <taxon>Ardenticatenales</taxon>
        <taxon>Ardenticatenaceae</taxon>
        <taxon>Ardenticatena</taxon>
    </lineage>
</organism>
<dbReference type="CDD" id="cd06170">
    <property type="entry name" value="LuxR_C_like"/>
    <property type="match status" value="1"/>
</dbReference>
<dbReference type="SUPFAM" id="SSF52540">
    <property type="entry name" value="P-loop containing nucleoside triphosphate hydrolases"/>
    <property type="match status" value="1"/>
</dbReference>
<keyword evidence="7" id="KW-1185">Reference proteome</keyword>
<gene>
    <name evidence="5" type="primary">malT</name>
    <name evidence="5" type="ORF">ARMA_1314</name>
    <name evidence="6" type="ORF">SE16_01500</name>
</gene>
<evidence type="ECO:0000313" key="6">
    <source>
        <dbReference type="EMBL" id="KPL89205.1"/>
    </source>
</evidence>
<dbReference type="Proteomes" id="UP000050502">
    <property type="component" value="Unassembled WGS sequence"/>
</dbReference>
<proteinExistence type="predicted"/>